<organism evidence="1 2">
    <name type="scientific">Romanomermis culicivorax</name>
    <name type="common">Nematode worm</name>
    <dbReference type="NCBI Taxonomy" id="13658"/>
    <lineage>
        <taxon>Eukaryota</taxon>
        <taxon>Metazoa</taxon>
        <taxon>Ecdysozoa</taxon>
        <taxon>Nematoda</taxon>
        <taxon>Enoplea</taxon>
        <taxon>Dorylaimia</taxon>
        <taxon>Mermithida</taxon>
        <taxon>Mermithoidea</taxon>
        <taxon>Mermithidae</taxon>
        <taxon>Romanomermis</taxon>
    </lineage>
</organism>
<evidence type="ECO:0000313" key="1">
    <source>
        <dbReference type="Proteomes" id="UP000887565"/>
    </source>
</evidence>
<dbReference type="WBParaSite" id="nRc.2.0.1.t32377-RA">
    <property type="protein sequence ID" value="nRc.2.0.1.t32377-RA"/>
    <property type="gene ID" value="nRc.2.0.1.g32377"/>
</dbReference>
<dbReference type="AlphaFoldDB" id="A0A915K123"/>
<proteinExistence type="predicted"/>
<evidence type="ECO:0000313" key="2">
    <source>
        <dbReference type="WBParaSite" id="nRc.2.0.1.t32377-RA"/>
    </source>
</evidence>
<dbReference type="Proteomes" id="UP000887565">
    <property type="component" value="Unplaced"/>
</dbReference>
<protein>
    <submittedName>
        <fullName evidence="2">Uncharacterized protein</fullName>
    </submittedName>
</protein>
<keyword evidence="1" id="KW-1185">Reference proteome</keyword>
<reference evidence="2" key="1">
    <citation type="submission" date="2022-11" db="UniProtKB">
        <authorList>
            <consortium name="WormBaseParasite"/>
        </authorList>
    </citation>
    <scope>IDENTIFICATION</scope>
</reference>
<sequence length="128" mass="15625">MKKPMDMQNNMAYMLSPKSWNVLEHCRMYMNRILKNIVKGPRTFQENAVHEMYLHIRLHNNTVRQINKLNYNTMDETPLPYYNPETKAQSMQSWRKDEGALFHNYKIELDYDYQVWTTFKIYDNLHLT</sequence>
<name>A0A915K123_ROMCU</name>
<accession>A0A915K123</accession>